<protein>
    <submittedName>
        <fullName evidence="2">Uncharacterized protein</fullName>
    </submittedName>
</protein>
<comment type="similarity">
    <text evidence="1">Belongs to the UPF0250 family.</text>
</comment>
<evidence type="ECO:0000256" key="1">
    <source>
        <dbReference type="ARBA" id="ARBA00008460"/>
    </source>
</evidence>
<dbReference type="Gene3D" id="3.30.70.260">
    <property type="match status" value="1"/>
</dbReference>
<dbReference type="HOGENOM" id="CLU_161438_1_2_0"/>
<dbReference type="SUPFAM" id="SSF117991">
    <property type="entry name" value="YbeD/HP0495-like"/>
    <property type="match status" value="1"/>
</dbReference>
<organism evidence="2 3">
    <name type="scientific">Mariprofundus ferrooxydans PV-1</name>
    <dbReference type="NCBI Taxonomy" id="314345"/>
    <lineage>
        <taxon>Bacteria</taxon>
        <taxon>Pseudomonadati</taxon>
        <taxon>Pseudomonadota</taxon>
        <taxon>Candidatius Mariprofundia</taxon>
        <taxon>Mariprofundales</taxon>
        <taxon>Mariprofundaceae</taxon>
        <taxon>Mariprofundus</taxon>
    </lineage>
</organism>
<dbReference type="Pfam" id="PF04359">
    <property type="entry name" value="DUF493"/>
    <property type="match status" value="1"/>
</dbReference>
<dbReference type="GO" id="GO:0005829">
    <property type="term" value="C:cytosol"/>
    <property type="evidence" value="ECO:0007669"/>
    <property type="project" value="TreeGrafter"/>
</dbReference>
<keyword evidence="3" id="KW-1185">Reference proteome</keyword>
<dbReference type="eggNOG" id="COG2921">
    <property type="taxonomic scope" value="Bacteria"/>
</dbReference>
<name>Q0F0H8_9PROT</name>
<dbReference type="STRING" id="314344.AL013_10990"/>
<dbReference type="FunCoup" id="Q0F0H8">
    <property type="interactions" value="131"/>
</dbReference>
<proteinExistence type="inferred from homology"/>
<gene>
    <name evidence="2" type="ORF">SPV1_06894</name>
</gene>
<evidence type="ECO:0000313" key="3">
    <source>
        <dbReference type="Proteomes" id="UP000005297"/>
    </source>
</evidence>
<dbReference type="HAMAP" id="MF_00659">
    <property type="entry name" value="UPF0250"/>
    <property type="match status" value="1"/>
</dbReference>
<dbReference type="InParanoid" id="Q0F0H8"/>
<dbReference type="InterPro" id="IPR007454">
    <property type="entry name" value="UPF0250_YbeD-like"/>
</dbReference>
<dbReference type="InterPro" id="IPR027471">
    <property type="entry name" value="YbeD-like_sf"/>
</dbReference>
<accession>Q0F0H8</accession>
<dbReference type="PANTHER" id="PTHR38036">
    <property type="entry name" value="UPF0250 PROTEIN YBED"/>
    <property type="match status" value="1"/>
</dbReference>
<dbReference type="Proteomes" id="UP000005297">
    <property type="component" value="Unassembled WGS sequence"/>
</dbReference>
<reference evidence="2 3" key="1">
    <citation type="submission" date="2006-09" db="EMBL/GenBank/DDBJ databases">
        <authorList>
            <person name="Emerson D."/>
            <person name="Ferriera S."/>
            <person name="Johnson J."/>
            <person name="Kravitz S."/>
            <person name="Halpern A."/>
            <person name="Remington K."/>
            <person name="Beeson K."/>
            <person name="Tran B."/>
            <person name="Rogers Y.-H."/>
            <person name="Friedman R."/>
            <person name="Venter J.C."/>
        </authorList>
    </citation>
    <scope>NUCLEOTIDE SEQUENCE [LARGE SCALE GENOMIC DNA]</scope>
    <source>
        <strain evidence="2 3">PV-1</strain>
    </source>
</reference>
<sequence length="102" mass="11449">MTDAVSRRNIGLMNDSTQTSPLTFPCRFPVKVMGSNSDHFREDIVAIAREYFTPLDEADITVTASRTAKYLSVSVIVTAESREQLDNLYRAINAHPDVRMVL</sequence>
<dbReference type="AlphaFoldDB" id="Q0F0H8"/>
<dbReference type="OrthoDB" id="9793424at2"/>
<evidence type="ECO:0000313" key="2">
    <source>
        <dbReference type="EMBL" id="EAU55050.1"/>
    </source>
</evidence>
<dbReference type="EMBL" id="AATS01000004">
    <property type="protein sequence ID" value="EAU55050.1"/>
    <property type="molecule type" value="Genomic_DNA"/>
</dbReference>
<dbReference type="PANTHER" id="PTHR38036:SF1">
    <property type="entry name" value="UPF0250 PROTEIN YBED"/>
    <property type="match status" value="1"/>
</dbReference>
<comment type="caution">
    <text evidence="2">The sequence shown here is derived from an EMBL/GenBank/DDBJ whole genome shotgun (WGS) entry which is preliminary data.</text>
</comment>